<reference evidence="2 3" key="1">
    <citation type="submission" date="2024-09" db="EMBL/GenBank/DDBJ databases">
        <authorList>
            <person name="Sun Q."/>
            <person name="Mori K."/>
        </authorList>
    </citation>
    <scope>NUCLEOTIDE SEQUENCE [LARGE SCALE GENOMIC DNA]</scope>
    <source>
        <strain evidence="2 3">NCAIM B.01794</strain>
    </source>
</reference>
<sequence>MKHLIDAISHKGLVFTFDERGLNGMLSGRRTVAIYACGLGYGPESQTPDHAWGLEKIYLEAWLRWVGIKQSKASSSKTRSRLQALPFERTQRMRRPCWRKVSSRTWPRLPSWAETSEVRSARSDRPRTQQTSSGLQQIDQRASWSRQAPVRSIDQREGP</sequence>
<dbReference type="Gene3D" id="3.40.50.360">
    <property type="match status" value="1"/>
</dbReference>
<protein>
    <submittedName>
        <fullName evidence="2">Uncharacterized protein</fullName>
    </submittedName>
</protein>
<evidence type="ECO:0000313" key="2">
    <source>
        <dbReference type="EMBL" id="MFC0708264.1"/>
    </source>
</evidence>
<dbReference type="Proteomes" id="UP001589891">
    <property type="component" value="Unassembled WGS sequence"/>
</dbReference>
<feature type="region of interest" description="Disordered" evidence="1">
    <location>
        <begin position="112"/>
        <end position="159"/>
    </location>
</feature>
<evidence type="ECO:0000256" key="1">
    <source>
        <dbReference type="SAM" id="MobiDB-lite"/>
    </source>
</evidence>
<keyword evidence="3" id="KW-1185">Reference proteome</keyword>
<feature type="compositionally biased region" description="Polar residues" evidence="1">
    <location>
        <begin position="128"/>
        <end position="146"/>
    </location>
</feature>
<dbReference type="RefSeq" id="WP_376942061.1">
    <property type="nucleotide sequence ID" value="NZ_CP171449.1"/>
</dbReference>
<gene>
    <name evidence="2" type="ORF">ACFFGX_01135</name>
</gene>
<dbReference type="EMBL" id="JBHLSS010000003">
    <property type="protein sequence ID" value="MFC0708264.1"/>
    <property type="molecule type" value="Genomic_DNA"/>
</dbReference>
<organism evidence="2 3">
    <name type="scientific">Azorhizophilus paspali</name>
    <name type="common">Azotobacter paspali</name>
    <dbReference type="NCBI Taxonomy" id="69963"/>
    <lineage>
        <taxon>Bacteria</taxon>
        <taxon>Pseudomonadati</taxon>
        <taxon>Pseudomonadota</taxon>
        <taxon>Gammaproteobacteria</taxon>
        <taxon>Pseudomonadales</taxon>
        <taxon>Pseudomonadaceae</taxon>
        <taxon>Azorhizophilus</taxon>
    </lineage>
</organism>
<proteinExistence type="predicted"/>
<feature type="compositionally biased region" description="Basic and acidic residues" evidence="1">
    <location>
        <begin position="116"/>
        <end position="127"/>
    </location>
</feature>
<name>A0ABV6SFG0_AZOPA</name>
<accession>A0ABV6SFG0</accession>
<dbReference type="SUPFAM" id="SSF52218">
    <property type="entry name" value="Flavoproteins"/>
    <property type="match status" value="1"/>
</dbReference>
<comment type="caution">
    <text evidence="2">The sequence shown here is derived from an EMBL/GenBank/DDBJ whole genome shotgun (WGS) entry which is preliminary data.</text>
</comment>
<dbReference type="InterPro" id="IPR029039">
    <property type="entry name" value="Flavoprotein-like_sf"/>
</dbReference>
<evidence type="ECO:0000313" key="3">
    <source>
        <dbReference type="Proteomes" id="UP001589891"/>
    </source>
</evidence>